<evidence type="ECO:0000313" key="2">
    <source>
        <dbReference type="Proteomes" id="UP001431209"/>
    </source>
</evidence>
<name>A0AAW2YW89_9EUKA</name>
<proteinExistence type="predicted"/>
<sequence length="151" mass="18067">MSVRKLLETYDDRMKDHFVTWSILQLMPAVLNKSSDAEALFPPDLLRLIRELREKKYIVWKPHEEELVHYNSMFIMNRLKNMHVPYLTDNYTNKHVETWWSAETESGSKLDYYKLEANDFKNIFFISSYLTRPMATSIMEFLQADHPVQIS</sequence>
<comment type="caution">
    <text evidence="1">The sequence shown here is derived from an EMBL/GenBank/DDBJ whole genome shotgun (WGS) entry which is preliminary data.</text>
</comment>
<evidence type="ECO:0000313" key="1">
    <source>
        <dbReference type="EMBL" id="KAL0481736.1"/>
    </source>
</evidence>
<gene>
    <name evidence="1" type="ORF">AKO1_012372</name>
</gene>
<feature type="non-terminal residue" evidence="1">
    <location>
        <position position="151"/>
    </location>
</feature>
<reference evidence="1 2" key="1">
    <citation type="submission" date="2024-03" db="EMBL/GenBank/DDBJ databases">
        <title>The Acrasis kona genome and developmental transcriptomes reveal deep origins of eukaryotic multicellular pathways.</title>
        <authorList>
            <person name="Sheikh S."/>
            <person name="Fu C.-J."/>
            <person name="Brown M.W."/>
            <person name="Baldauf S.L."/>
        </authorList>
    </citation>
    <scope>NUCLEOTIDE SEQUENCE [LARGE SCALE GENOMIC DNA]</scope>
    <source>
        <strain evidence="1 2">ATCC MYA-3509</strain>
    </source>
</reference>
<dbReference type="Proteomes" id="UP001431209">
    <property type="component" value="Unassembled WGS sequence"/>
</dbReference>
<dbReference type="AlphaFoldDB" id="A0AAW2YW89"/>
<dbReference type="EMBL" id="JAOPGA020000789">
    <property type="protein sequence ID" value="KAL0481736.1"/>
    <property type="molecule type" value="Genomic_DNA"/>
</dbReference>
<accession>A0AAW2YW89</accession>
<keyword evidence="2" id="KW-1185">Reference proteome</keyword>
<organism evidence="1 2">
    <name type="scientific">Acrasis kona</name>
    <dbReference type="NCBI Taxonomy" id="1008807"/>
    <lineage>
        <taxon>Eukaryota</taxon>
        <taxon>Discoba</taxon>
        <taxon>Heterolobosea</taxon>
        <taxon>Tetramitia</taxon>
        <taxon>Eutetramitia</taxon>
        <taxon>Acrasidae</taxon>
        <taxon>Acrasis</taxon>
    </lineage>
</organism>
<protein>
    <submittedName>
        <fullName evidence="1">Uncharacterized protein</fullName>
    </submittedName>
</protein>